<name>A0A5M8Q5V2_9BACT</name>
<reference evidence="4 6" key="2">
    <citation type="submission" date="2019-09" db="EMBL/GenBank/DDBJ databases">
        <title>A bacterium isolated from glacier soil.</title>
        <authorList>
            <person name="Liu Q."/>
        </authorList>
    </citation>
    <scope>NUCLEOTIDE SEQUENCE [LARGE SCALE GENOMIC DNA]</scope>
    <source>
        <strain evidence="4 6">MDT1-10-3</strain>
    </source>
</reference>
<dbReference type="EMBL" id="VKKZ01000026">
    <property type="protein sequence ID" value="KAA6430180.1"/>
    <property type="molecule type" value="Genomic_DNA"/>
</dbReference>
<accession>A0A5M8Q5V2</accession>
<dbReference type="RefSeq" id="WP_149100496.1">
    <property type="nucleotide sequence ID" value="NZ_BMMG01000009.1"/>
</dbReference>
<dbReference type="InterPro" id="IPR025403">
    <property type="entry name" value="TgpA-like_C"/>
</dbReference>
<dbReference type="Proteomes" id="UP001570846">
    <property type="component" value="Unassembled WGS sequence"/>
</dbReference>
<dbReference type="EMBL" id="JBGOGF010000013">
    <property type="protein sequence ID" value="MFA1773538.1"/>
    <property type="molecule type" value="Genomic_DNA"/>
</dbReference>
<reference evidence="4 6" key="1">
    <citation type="submission" date="2019-07" db="EMBL/GenBank/DDBJ databases">
        <authorList>
            <person name="Qu J.-H."/>
        </authorList>
    </citation>
    <scope>NUCLEOTIDE SEQUENCE [LARGE SCALE GENOMIC DNA]</scope>
    <source>
        <strain evidence="4 6">MDT1-10-3</strain>
    </source>
</reference>
<feature type="chain" id="PRO_5024305538" evidence="2">
    <location>
        <begin position="21"/>
        <end position="241"/>
    </location>
</feature>
<dbReference type="OrthoDB" id="5491447at2"/>
<feature type="transmembrane region" description="Helical" evidence="1">
    <location>
        <begin position="91"/>
        <end position="112"/>
    </location>
</feature>
<evidence type="ECO:0000313" key="6">
    <source>
        <dbReference type="Proteomes" id="UP000323866"/>
    </source>
</evidence>
<keyword evidence="1" id="KW-0812">Transmembrane</keyword>
<dbReference type="Pfam" id="PF13559">
    <property type="entry name" value="DUF4129"/>
    <property type="match status" value="1"/>
</dbReference>
<dbReference type="Proteomes" id="UP000323866">
    <property type="component" value="Unassembled WGS sequence"/>
</dbReference>
<feature type="signal peptide" evidence="2">
    <location>
        <begin position="1"/>
        <end position="20"/>
    </location>
</feature>
<evidence type="ECO:0000313" key="7">
    <source>
        <dbReference type="Proteomes" id="UP001570846"/>
    </source>
</evidence>
<evidence type="ECO:0000256" key="1">
    <source>
        <dbReference type="SAM" id="Phobius"/>
    </source>
</evidence>
<evidence type="ECO:0000256" key="2">
    <source>
        <dbReference type="SAM" id="SignalP"/>
    </source>
</evidence>
<proteinExistence type="predicted"/>
<reference evidence="5 7" key="3">
    <citation type="submission" date="2024-08" db="EMBL/GenBank/DDBJ databases">
        <authorList>
            <person name="Wei W."/>
        </authorList>
    </citation>
    <scope>NUCLEOTIDE SEQUENCE [LARGE SCALE GENOMIC DNA]</scope>
    <source>
        <strain evidence="5 7">XU2</strain>
    </source>
</reference>
<keyword evidence="1" id="KW-0472">Membrane</keyword>
<gene>
    <name evidence="5" type="ORF">ACD591_19720</name>
    <name evidence="4" type="ORF">FOE74_20395</name>
</gene>
<evidence type="ECO:0000313" key="4">
    <source>
        <dbReference type="EMBL" id="KAA6430180.1"/>
    </source>
</evidence>
<keyword evidence="2" id="KW-0732">Signal</keyword>
<evidence type="ECO:0000259" key="3">
    <source>
        <dbReference type="Pfam" id="PF13559"/>
    </source>
</evidence>
<keyword evidence="7" id="KW-1185">Reference proteome</keyword>
<comment type="caution">
    <text evidence="4">The sequence shown here is derived from an EMBL/GenBank/DDBJ whole genome shotgun (WGS) entry which is preliminary data.</text>
</comment>
<evidence type="ECO:0000313" key="5">
    <source>
        <dbReference type="EMBL" id="MFA1773538.1"/>
    </source>
</evidence>
<dbReference type="AlphaFoldDB" id="A0A5M8Q5V2"/>
<keyword evidence="1" id="KW-1133">Transmembrane helix</keyword>
<feature type="domain" description="Protein-glutamine gamma-glutamyltransferase-like C-terminal" evidence="3">
    <location>
        <begin position="164"/>
        <end position="230"/>
    </location>
</feature>
<organism evidence="4 6">
    <name type="scientific">Rufibacter glacialis</name>
    <dbReference type="NCBI Taxonomy" id="1259555"/>
    <lineage>
        <taxon>Bacteria</taxon>
        <taxon>Pseudomonadati</taxon>
        <taxon>Bacteroidota</taxon>
        <taxon>Cytophagia</taxon>
        <taxon>Cytophagales</taxon>
        <taxon>Hymenobacteraceae</taxon>
        <taxon>Rufibacter</taxon>
    </lineage>
</organism>
<protein>
    <submittedName>
        <fullName evidence="4">DUF4129 domain-containing protein</fullName>
    </submittedName>
</protein>
<sequence length="241" mass="27835">MRSTILIFLLLFWGSFLAFATGAVVPVPSSAAPPRLEVRHPNPQRLQALREKREFQYQQDVRPDRSLWERFWRRIGKFLSNLLAGTSYQGFWKYVVYAIAIGTTVFVVLKLLQVDFTGLLGRKAAPAALAYETYRENIHEIDFQTLLEEAEAQGDYRRAVRLHYLRTLKALTDQGLIDWRPGKTNRSYVSEIPQGPYRKPFERLTQSFEYVWYGGAGVDQPTFEAVRRLFHDFNGSLPKAA</sequence>